<accession>A0A9Q0PF29</accession>
<dbReference type="AlphaFoldDB" id="A0A9Q0PF29"/>
<gene>
    <name evidence="1" type="ORF">OIU79_016387</name>
</gene>
<dbReference type="OrthoDB" id="10365436at2759"/>
<name>A0A9Q0PF29_SALPP</name>
<dbReference type="Proteomes" id="UP001151532">
    <property type="component" value="Chromosome 2"/>
</dbReference>
<proteinExistence type="predicted"/>
<evidence type="ECO:0000313" key="2">
    <source>
        <dbReference type="Proteomes" id="UP001151532"/>
    </source>
</evidence>
<dbReference type="EMBL" id="JAPFFK010000019">
    <property type="protein sequence ID" value="KAJ6686609.1"/>
    <property type="molecule type" value="Genomic_DNA"/>
</dbReference>
<evidence type="ECO:0000313" key="1">
    <source>
        <dbReference type="EMBL" id="KAJ6686609.1"/>
    </source>
</evidence>
<protein>
    <submittedName>
        <fullName evidence="1">Uncharacterized protein</fullName>
    </submittedName>
</protein>
<reference evidence="1" key="1">
    <citation type="submission" date="2022-11" db="EMBL/GenBank/DDBJ databases">
        <authorList>
            <person name="Hyden B.L."/>
            <person name="Feng K."/>
            <person name="Yates T."/>
            <person name="Jawdy S."/>
            <person name="Smart L.B."/>
            <person name="Muchero W."/>
        </authorList>
    </citation>
    <scope>NUCLEOTIDE SEQUENCE</scope>
    <source>
        <tissue evidence="1">Shoot tip</tissue>
    </source>
</reference>
<keyword evidence="2" id="KW-1185">Reference proteome</keyword>
<organism evidence="1 2">
    <name type="scientific">Salix purpurea</name>
    <name type="common">Purple osier willow</name>
    <dbReference type="NCBI Taxonomy" id="77065"/>
    <lineage>
        <taxon>Eukaryota</taxon>
        <taxon>Viridiplantae</taxon>
        <taxon>Streptophyta</taxon>
        <taxon>Embryophyta</taxon>
        <taxon>Tracheophyta</taxon>
        <taxon>Spermatophyta</taxon>
        <taxon>Magnoliopsida</taxon>
        <taxon>eudicotyledons</taxon>
        <taxon>Gunneridae</taxon>
        <taxon>Pentapetalae</taxon>
        <taxon>rosids</taxon>
        <taxon>fabids</taxon>
        <taxon>Malpighiales</taxon>
        <taxon>Salicaceae</taxon>
        <taxon>Saliceae</taxon>
        <taxon>Salix</taxon>
    </lineage>
</organism>
<reference evidence="1" key="2">
    <citation type="journal article" date="2023" name="Int. J. Mol. Sci.">
        <title>De Novo Assembly and Annotation of 11 Diverse Shrub Willow (Salix) Genomes Reveals Novel Gene Organization in Sex-Linked Regions.</title>
        <authorList>
            <person name="Hyden B."/>
            <person name="Feng K."/>
            <person name="Yates T.B."/>
            <person name="Jawdy S."/>
            <person name="Cereghino C."/>
            <person name="Smart L.B."/>
            <person name="Muchero W."/>
        </authorList>
    </citation>
    <scope>NUCLEOTIDE SEQUENCE</scope>
    <source>
        <tissue evidence="1">Shoot tip</tissue>
    </source>
</reference>
<comment type="caution">
    <text evidence="1">The sequence shown here is derived from an EMBL/GenBank/DDBJ whole genome shotgun (WGS) entry which is preliminary data.</text>
</comment>
<sequence>MNHLQGGGMSPPFMDSRLPVSHWPLMLLCYYLSLQRLDCSRKYTVYAYRYYGGDCNYTVQIGQKEMILIGNLGAYQFWQRIFKDKHRIQRLKHLLKIDEMKATTVLLPKIEEEWCTFHNLVQPSLHNVSEIYEDILNSLGFGQNFWETRKCFAVPFVAPSHFQTIKIRVQHKDSTSGDQHEYIVNGSHGNEETSVYIFYEGILQQRQSMLLKMQLRIAITIATEVLTAVIRYITGNTEKSPGSPSAIAAVLLT</sequence>